<evidence type="ECO:0000259" key="6">
    <source>
        <dbReference type="PROSITE" id="PS50850"/>
    </source>
</evidence>
<feature type="transmembrane region" description="Helical" evidence="5">
    <location>
        <begin position="402"/>
        <end position="423"/>
    </location>
</feature>
<keyword evidence="4 5" id="KW-0472">Membrane</keyword>
<feature type="domain" description="Major facilitator superfamily (MFS) profile" evidence="6">
    <location>
        <begin position="95"/>
        <end position="510"/>
    </location>
</feature>
<evidence type="ECO:0000256" key="1">
    <source>
        <dbReference type="ARBA" id="ARBA00004141"/>
    </source>
</evidence>
<dbReference type="Pfam" id="PF00083">
    <property type="entry name" value="Sugar_tr"/>
    <property type="match status" value="1"/>
</dbReference>
<gene>
    <name evidence="7" type="primary">LOC116034239</name>
</gene>
<feature type="transmembrane region" description="Helical" evidence="5">
    <location>
        <begin position="173"/>
        <end position="191"/>
    </location>
</feature>
<keyword evidence="2 5" id="KW-0812">Transmembrane</keyword>
<accession>A0A8C9ZJB7</accession>
<feature type="transmembrane region" description="Helical" evidence="5">
    <location>
        <begin position="429"/>
        <end position="447"/>
    </location>
</feature>
<evidence type="ECO:0000313" key="7">
    <source>
        <dbReference type="Ensembl" id="ENSSLUP00000038810.1"/>
    </source>
</evidence>
<dbReference type="Gene3D" id="1.20.1250.20">
    <property type="entry name" value="MFS general substrate transporter like domains"/>
    <property type="match status" value="1"/>
</dbReference>
<dbReference type="InterPro" id="IPR036259">
    <property type="entry name" value="MFS_trans_sf"/>
</dbReference>
<feature type="transmembrane region" description="Helical" evidence="5">
    <location>
        <begin position="340"/>
        <end position="357"/>
    </location>
</feature>
<comment type="subcellular location">
    <subcellularLocation>
        <location evidence="1">Membrane</location>
        <topology evidence="1">Multi-pass membrane protein</topology>
    </subcellularLocation>
</comment>
<reference evidence="7" key="2">
    <citation type="submission" date="2025-09" db="UniProtKB">
        <authorList>
            <consortium name="Ensembl"/>
        </authorList>
    </citation>
    <scope>IDENTIFICATION</scope>
</reference>
<keyword evidence="3 5" id="KW-1133">Transmembrane helix</keyword>
<dbReference type="InterPro" id="IPR005828">
    <property type="entry name" value="MFS_sugar_transport-like"/>
</dbReference>
<protein>
    <submittedName>
        <fullName evidence="7">Solute carrier family 22 member 7b, tandem duplicate 1</fullName>
    </submittedName>
</protein>
<evidence type="ECO:0000256" key="4">
    <source>
        <dbReference type="ARBA" id="ARBA00023136"/>
    </source>
</evidence>
<evidence type="ECO:0000256" key="3">
    <source>
        <dbReference type="ARBA" id="ARBA00022989"/>
    </source>
</evidence>
<evidence type="ECO:0000256" key="5">
    <source>
        <dbReference type="SAM" id="Phobius"/>
    </source>
</evidence>
<feature type="transmembrane region" description="Helical" evidence="5">
    <location>
        <begin position="231"/>
        <end position="251"/>
    </location>
</feature>
<dbReference type="GO" id="GO:0016020">
    <property type="term" value="C:membrane"/>
    <property type="evidence" value="ECO:0007669"/>
    <property type="project" value="UniProtKB-SubCell"/>
</dbReference>
<keyword evidence="8" id="KW-1185">Reference proteome</keyword>
<dbReference type="Ensembl" id="ENSSLUT00000040036.1">
    <property type="protein sequence ID" value="ENSSLUP00000038810.1"/>
    <property type="gene ID" value="ENSSLUG00000017297.1"/>
</dbReference>
<feature type="transmembrane region" description="Helical" evidence="5">
    <location>
        <begin position="485"/>
        <end position="505"/>
    </location>
</feature>
<feature type="transmembrane region" description="Helical" evidence="5">
    <location>
        <begin position="146"/>
        <end position="166"/>
    </location>
</feature>
<dbReference type="SUPFAM" id="SSF103473">
    <property type="entry name" value="MFS general substrate transporter"/>
    <property type="match status" value="1"/>
</dbReference>
<dbReference type="GO" id="GO:0022857">
    <property type="term" value="F:transmembrane transporter activity"/>
    <property type="evidence" value="ECO:0007669"/>
    <property type="project" value="InterPro"/>
</dbReference>
<organism evidence="7 8">
    <name type="scientific">Sander lucioperca</name>
    <name type="common">Pike-perch</name>
    <name type="synonym">Perca lucioperca</name>
    <dbReference type="NCBI Taxonomy" id="283035"/>
    <lineage>
        <taxon>Eukaryota</taxon>
        <taxon>Metazoa</taxon>
        <taxon>Chordata</taxon>
        <taxon>Craniata</taxon>
        <taxon>Vertebrata</taxon>
        <taxon>Euteleostomi</taxon>
        <taxon>Actinopterygii</taxon>
        <taxon>Neopterygii</taxon>
        <taxon>Teleostei</taxon>
        <taxon>Neoteleostei</taxon>
        <taxon>Acanthomorphata</taxon>
        <taxon>Eupercaria</taxon>
        <taxon>Perciformes</taxon>
        <taxon>Percoidei</taxon>
        <taxon>Percidae</taxon>
        <taxon>Luciopercinae</taxon>
        <taxon>Sander</taxon>
    </lineage>
</organism>
<feature type="transmembrane region" description="Helical" evidence="5">
    <location>
        <begin position="257"/>
        <end position="278"/>
    </location>
</feature>
<dbReference type="PROSITE" id="PS50850">
    <property type="entry name" value="MFS"/>
    <property type="match status" value="1"/>
</dbReference>
<evidence type="ECO:0000313" key="8">
    <source>
        <dbReference type="Proteomes" id="UP000694568"/>
    </source>
</evidence>
<evidence type="ECO:0000256" key="2">
    <source>
        <dbReference type="ARBA" id="ARBA00022692"/>
    </source>
</evidence>
<feature type="transmembrane region" description="Helical" evidence="5">
    <location>
        <begin position="197"/>
        <end position="219"/>
    </location>
</feature>
<dbReference type="GeneTree" id="ENSGT00940000154922"/>
<dbReference type="PANTHER" id="PTHR24064">
    <property type="entry name" value="SOLUTE CARRIER FAMILY 22 MEMBER"/>
    <property type="match status" value="1"/>
</dbReference>
<feature type="transmembrane region" description="Helical" evidence="5">
    <location>
        <begin position="459"/>
        <end position="479"/>
    </location>
</feature>
<dbReference type="AlphaFoldDB" id="A0A8C9ZJB7"/>
<proteinExistence type="predicted"/>
<reference evidence="7" key="1">
    <citation type="submission" date="2025-08" db="UniProtKB">
        <authorList>
            <consortium name="Ensembl"/>
        </authorList>
    </citation>
    <scope>IDENTIFICATION</scope>
</reference>
<name>A0A8C9ZJB7_SANLU</name>
<dbReference type="Proteomes" id="UP000694568">
    <property type="component" value="Unplaced"/>
</dbReference>
<dbReference type="InterPro" id="IPR020846">
    <property type="entry name" value="MFS_dom"/>
</dbReference>
<feature type="transmembrane region" description="Helical" evidence="5">
    <location>
        <begin position="369"/>
        <end position="390"/>
    </location>
</feature>
<sequence>SNHRSKMKFDSILSEINGFGKFQIKLVLIQMLSRITLPCHFLLNNFMAAVPPHYCNIIALDDGDVFGNLTREQKLAVGVPAEQDGTPSSCQMFSKPQYQHLSGSNNSEDAFTVQCQNGWVYDNSTFKSTLATEWDLVCSRKGMNKATATIFFIGVMFGAPLFGFLSDRFGRRPLLLVSYLSSLTFAVLSAFSTSYVMFVILRFFTGMSLAGISIISVVLNVEWFGIEHRTFSGVIISLDWTLGNWILVGIAYNVNQWRLLIVAVTLPLILSIMTWRWLPESARWLLANGKADAAHHYIMQCAKMNNRTKCMATVTPTIETKDKKYTFVDLFKTPNIRKRSICLGIVWYGVAFTYYGLSLNITGFGLNLYLTQFIFASIEMPMKIGVYFFLEKVGRRSGQTGALLLTGLCLFTNMFVATDKWVIRTVVAVLGKSMSEATFTIIFLFTTELYPTVVRQNGLGYTSFLARLGVSISPLIVLLEDVWHLLPAVTYCAVAVGSGLVALLLPETLKARLPQYIEDIEKPRYRGKEDQFGNKVVLNENTTIGFIGTVC</sequence>